<keyword evidence="6" id="KW-0456">Lyase</keyword>
<evidence type="ECO:0000259" key="9">
    <source>
        <dbReference type="PROSITE" id="PS51144"/>
    </source>
</evidence>
<feature type="domain" description="Alpha-carbonic anhydrase" evidence="9">
    <location>
        <begin position="1"/>
        <end position="143"/>
    </location>
</feature>
<keyword evidence="8" id="KW-0175">Coiled coil</keyword>
<reference evidence="10 11" key="1">
    <citation type="submission" date="2014-03" db="EMBL/GenBank/DDBJ databases">
        <title>Draft genome of the hookworm Oesophagostomum dentatum.</title>
        <authorList>
            <person name="Mitreva M."/>
        </authorList>
    </citation>
    <scope>NUCLEOTIDE SEQUENCE [LARGE SCALE GENOMIC DNA]</scope>
    <source>
        <strain evidence="10 11">OD-Hann</strain>
    </source>
</reference>
<evidence type="ECO:0000256" key="6">
    <source>
        <dbReference type="ARBA" id="ARBA00023239"/>
    </source>
</evidence>
<sequence>MEAHFVHFLEGYDETTAGKVRRGIVVVAVMLQVDNKEDALQSLEDAIAATNSSDKKVELHEYSPSVMLPNDTTTFFRYEGEYCSLTTPPCTEGVIWIILAEPRSVMEEELNFLRQHITTEGKRLEHNFREVQPLNGRTVYLNRELKEKLG</sequence>
<evidence type="ECO:0000256" key="8">
    <source>
        <dbReference type="SAM" id="Coils"/>
    </source>
</evidence>
<dbReference type="AlphaFoldDB" id="A0A0B1T8B8"/>
<dbReference type="OrthoDB" id="429145at2759"/>
<feature type="coiled-coil region" evidence="8">
    <location>
        <begin position="26"/>
        <end position="53"/>
    </location>
</feature>
<protein>
    <recommendedName>
        <fullName evidence="3">carbonic anhydrase</fullName>
        <ecNumber evidence="3">4.2.1.1</ecNumber>
    </recommendedName>
</protein>
<keyword evidence="11" id="KW-1185">Reference proteome</keyword>
<dbReference type="PANTHER" id="PTHR18952">
    <property type="entry name" value="CARBONIC ANHYDRASE"/>
    <property type="match status" value="1"/>
</dbReference>
<dbReference type="EMBL" id="KN550744">
    <property type="protein sequence ID" value="KHJ93489.1"/>
    <property type="molecule type" value="Genomic_DNA"/>
</dbReference>
<dbReference type="CDD" id="cd00326">
    <property type="entry name" value="alpha_CA"/>
    <property type="match status" value="1"/>
</dbReference>
<gene>
    <name evidence="10" type="ORF">OESDEN_06601</name>
</gene>
<dbReference type="PANTHER" id="PTHR18952:SF141">
    <property type="entry name" value="CARBONIC ANHYDRASE"/>
    <property type="match status" value="1"/>
</dbReference>
<dbReference type="GO" id="GO:0008270">
    <property type="term" value="F:zinc ion binding"/>
    <property type="evidence" value="ECO:0007669"/>
    <property type="project" value="InterPro"/>
</dbReference>
<evidence type="ECO:0000256" key="4">
    <source>
        <dbReference type="ARBA" id="ARBA00022723"/>
    </source>
</evidence>
<organism evidence="10 11">
    <name type="scientific">Oesophagostomum dentatum</name>
    <name type="common">Nodular worm</name>
    <dbReference type="NCBI Taxonomy" id="61180"/>
    <lineage>
        <taxon>Eukaryota</taxon>
        <taxon>Metazoa</taxon>
        <taxon>Ecdysozoa</taxon>
        <taxon>Nematoda</taxon>
        <taxon>Chromadorea</taxon>
        <taxon>Rhabditida</taxon>
        <taxon>Rhabditina</taxon>
        <taxon>Rhabditomorpha</taxon>
        <taxon>Strongyloidea</taxon>
        <taxon>Strongylidae</taxon>
        <taxon>Oesophagostomum</taxon>
    </lineage>
</organism>
<evidence type="ECO:0000256" key="3">
    <source>
        <dbReference type="ARBA" id="ARBA00012925"/>
    </source>
</evidence>
<evidence type="ECO:0000256" key="7">
    <source>
        <dbReference type="ARBA" id="ARBA00048348"/>
    </source>
</evidence>
<evidence type="ECO:0000313" key="11">
    <source>
        <dbReference type="Proteomes" id="UP000053660"/>
    </source>
</evidence>
<dbReference type="InterPro" id="IPR001148">
    <property type="entry name" value="CA_dom"/>
</dbReference>
<evidence type="ECO:0000256" key="2">
    <source>
        <dbReference type="ARBA" id="ARBA00010718"/>
    </source>
</evidence>
<keyword evidence="4" id="KW-0479">Metal-binding</keyword>
<proteinExistence type="inferred from homology"/>
<name>A0A0B1T8B8_OESDE</name>
<evidence type="ECO:0000256" key="5">
    <source>
        <dbReference type="ARBA" id="ARBA00022833"/>
    </source>
</evidence>
<comment type="catalytic activity">
    <reaction evidence="7">
        <text>hydrogencarbonate + H(+) = CO2 + H2O</text>
        <dbReference type="Rhea" id="RHEA:10748"/>
        <dbReference type="ChEBI" id="CHEBI:15377"/>
        <dbReference type="ChEBI" id="CHEBI:15378"/>
        <dbReference type="ChEBI" id="CHEBI:16526"/>
        <dbReference type="ChEBI" id="CHEBI:17544"/>
        <dbReference type="EC" id="4.2.1.1"/>
    </reaction>
</comment>
<dbReference type="InterPro" id="IPR023561">
    <property type="entry name" value="Carbonic_anhydrase_a-class"/>
</dbReference>
<comment type="cofactor">
    <cofactor evidence="1">
        <name>Zn(2+)</name>
        <dbReference type="ChEBI" id="CHEBI:29105"/>
    </cofactor>
</comment>
<dbReference type="Pfam" id="PF00194">
    <property type="entry name" value="Carb_anhydrase"/>
    <property type="match status" value="1"/>
</dbReference>
<dbReference type="Gene3D" id="3.10.200.10">
    <property type="entry name" value="Alpha carbonic anhydrase"/>
    <property type="match status" value="1"/>
</dbReference>
<dbReference type="PROSITE" id="PS51144">
    <property type="entry name" value="ALPHA_CA_2"/>
    <property type="match status" value="1"/>
</dbReference>
<keyword evidence="5" id="KW-0862">Zinc</keyword>
<dbReference type="InterPro" id="IPR036398">
    <property type="entry name" value="CA_dom_sf"/>
</dbReference>
<evidence type="ECO:0000313" key="10">
    <source>
        <dbReference type="EMBL" id="KHJ93489.1"/>
    </source>
</evidence>
<evidence type="ECO:0000256" key="1">
    <source>
        <dbReference type="ARBA" id="ARBA00001947"/>
    </source>
</evidence>
<dbReference type="GO" id="GO:0005737">
    <property type="term" value="C:cytoplasm"/>
    <property type="evidence" value="ECO:0007669"/>
    <property type="project" value="TreeGrafter"/>
</dbReference>
<dbReference type="SUPFAM" id="SSF51069">
    <property type="entry name" value="Carbonic anhydrase"/>
    <property type="match status" value="1"/>
</dbReference>
<accession>A0A0B1T8B8</accession>
<dbReference type="EC" id="4.2.1.1" evidence="3"/>
<dbReference type="GO" id="GO:0004089">
    <property type="term" value="F:carbonate dehydratase activity"/>
    <property type="evidence" value="ECO:0007669"/>
    <property type="project" value="UniProtKB-EC"/>
</dbReference>
<dbReference type="Proteomes" id="UP000053660">
    <property type="component" value="Unassembled WGS sequence"/>
</dbReference>
<dbReference type="SMART" id="SM01057">
    <property type="entry name" value="Carb_anhydrase"/>
    <property type="match status" value="1"/>
</dbReference>
<comment type="similarity">
    <text evidence="2">Belongs to the alpha-carbonic anhydrase family.</text>
</comment>